<evidence type="ECO:0000313" key="3">
    <source>
        <dbReference type="Proteomes" id="UP000437068"/>
    </source>
</evidence>
<dbReference type="EMBL" id="QXGE01000915">
    <property type="protein sequence ID" value="KAE9301118.1"/>
    <property type="molecule type" value="Genomic_DNA"/>
</dbReference>
<proteinExistence type="predicted"/>
<feature type="region of interest" description="Disordered" evidence="1">
    <location>
        <begin position="97"/>
        <end position="141"/>
    </location>
</feature>
<feature type="compositionally biased region" description="Basic and acidic residues" evidence="1">
    <location>
        <begin position="118"/>
        <end position="141"/>
    </location>
</feature>
<name>A0A6A4D2Q9_9STRA</name>
<sequence>MGPTGSPLKPQILNSGPTDTLEKGRFRPVYLGQSHPFDYICLTAGSVPTNLVPELSAPAYHASHPAVPRDGHRPVPAARAATSISYWNDKELKISNNVGDRNGKKNVLGSKRKGHVAKKIEKQSADSVLRSEKKIDVATKN</sequence>
<accession>A0A6A4D2Q9</accession>
<comment type="caution">
    <text evidence="2">The sequence shown here is derived from an EMBL/GenBank/DDBJ whole genome shotgun (WGS) entry which is preliminary data.</text>
</comment>
<feature type="region of interest" description="Disordered" evidence="1">
    <location>
        <begin position="1"/>
        <end position="20"/>
    </location>
</feature>
<reference evidence="2 3" key="1">
    <citation type="submission" date="2018-08" db="EMBL/GenBank/DDBJ databases">
        <title>Genomic investigation of the strawberry pathogen Phytophthora fragariae indicates pathogenicity is determined by transcriptional variation in three key races.</title>
        <authorList>
            <person name="Adams T.M."/>
            <person name="Armitage A.D."/>
            <person name="Sobczyk M.K."/>
            <person name="Bates H.J."/>
            <person name="Dunwell J.M."/>
            <person name="Nellist C.F."/>
            <person name="Harrison R.J."/>
        </authorList>
    </citation>
    <scope>NUCLEOTIDE SEQUENCE [LARGE SCALE GENOMIC DNA]</scope>
    <source>
        <strain evidence="2 3">A4</strain>
    </source>
</reference>
<organism evidence="2 3">
    <name type="scientific">Phytophthora fragariae</name>
    <dbReference type="NCBI Taxonomy" id="53985"/>
    <lineage>
        <taxon>Eukaryota</taxon>
        <taxon>Sar</taxon>
        <taxon>Stramenopiles</taxon>
        <taxon>Oomycota</taxon>
        <taxon>Peronosporomycetes</taxon>
        <taxon>Peronosporales</taxon>
        <taxon>Peronosporaceae</taxon>
        <taxon>Phytophthora</taxon>
    </lineage>
</organism>
<protein>
    <submittedName>
        <fullName evidence="2">Uncharacterized protein</fullName>
    </submittedName>
</protein>
<dbReference type="AlphaFoldDB" id="A0A6A4D2Q9"/>
<evidence type="ECO:0000313" key="2">
    <source>
        <dbReference type="EMBL" id="KAE9301118.1"/>
    </source>
</evidence>
<evidence type="ECO:0000256" key="1">
    <source>
        <dbReference type="SAM" id="MobiDB-lite"/>
    </source>
</evidence>
<gene>
    <name evidence="2" type="ORF">PF001_g14596</name>
</gene>
<dbReference type="Proteomes" id="UP000437068">
    <property type="component" value="Unassembled WGS sequence"/>
</dbReference>